<feature type="region of interest" description="Disordered" evidence="1">
    <location>
        <begin position="21"/>
        <end position="59"/>
    </location>
</feature>
<name>A0AAD7WRI0_9TELE</name>
<organism evidence="2 3">
    <name type="scientific">Aldrovandia affinis</name>
    <dbReference type="NCBI Taxonomy" id="143900"/>
    <lineage>
        <taxon>Eukaryota</taxon>
        <taxon>Metazoa</taxon>
        <taxon>Chordata</taxon>
        <taxon>Craniata</taxon>
        <taxon>Vertebrata</taxon>
        <taxon>Euteleostomi</taxon>
        <taxon>Actinopterygii</taxon>
        <taxon>Neopterygii</taxon>
        <taxon>Teleostei</taxon>
        <taxon>Notacanthiformes</taxon>
        <taxon>Halosauridae</taxon>
        <taxon>Aldrovandia</taxon>
    </lineage>
</organism>
<dbReference type="Proteomes" id="UP001221898">
    <property type="component" value="Unassembled WGS sequence"/>
</dbReference>
<feature type="compositionally biased region" description="Basic and acidic residues" evidence="1">
    <location>
        <begin position="22"/>
        <end position="35"/>
    </location>
</feature>
<evidence type="ECO:0000313" key="3">
    <source>
        <dbReference type="Proteomes" id="UP001221898"/>
    </source>
</evidence>
<evidence type="ECO:0000313" key="2">
    <source>
        <dbReference type="EMBL" id="KAJ8406751.1"/>
    </source>
</evidence>
<keyword evidence="3" id="KW-1185">Reference proteome</keyword>
<protein>
    <submittedName>
        <fullName evidence="2">Uncharacterized protein</fullName>
    </submittedName>
</protein>
<reference evidence="2" key="1">
    <citation type="journal article" date="2023" name="Science">
        <title>Genome structures resolve the early diversification of teleost fishes.</title>
        <authorList>
            <person name="Parey E."/>
            <person name="Louis A."/>
            <person name="Montfort J."/>
            <person name="Bouchez O."/>
            <person name="Roques C."/>
            <person name="Iampietro C."/>
            <person name="Lluch J."/>
            <person name="Castinel A."/>
            <person name="Donnadieu C."/>
            <person name="Desvignes T."/>
            <person name="Floi Bucao C."/>
            <person name="Jouanno E."/>
            <person name="Wen M."/>
            <person name="Mejri S."/>
            <person name="Dirks R."/>
            <person name="Jansen H."/>
            <person name="Henkel C."/>
            <person name="Chen W.J."/>
            <person name="Zahm M."/>
            <person name="Cabau C."/>
            <person name="Klopp C."/>
            <person name="Thompson A.W."/>
            <person name="Robinson-Rechavi M."/>
            <person name="Braasch I."/>
            <person name="Lecointre G."/>
            <person name="Bobe J."/>
            <person name="Postlethwait J.H."/>
            <person name="Berthelot C."/>
            <person name="Roest Crollius H."/>
            <person name="Guiguen Y."/>
        </authorList>
    </citation>
    <scope>NUCLEOTIDE SEQUENCE</scope>
    <source>
        <strain evidence="2">NC1722</strain>
    </source>
</reference>
<evidence type="ECO:0000256" key="1">
    <source>
        <dbReference type="SAM" id="MobiDB-lite"/>
    </source>
</evidence>
<dbReference type="AlphaFoldDB" id="A0AAD7WRI0"/>
<sequence>MASIIGFMKRTKEWIAAAHISDQQKENAPLKKQPEPEEVLQDGVQPDDSASQTGVHNPGQMLRLLKHRRRCYKHHRWLYKTSALIQR</sequence>
<accession>A0AAD7WRI0</accession>
<gene>
    <name evidence="2" type="ORF">AAFF_G00296670</name>
</gene>
<proteinExistence type="predicted"/>
<comment type="caution">
    <text evidence="2">The sequence shown here is derived from an EMBL/GenBank/DDBJ whole genome shotgun (WGS) entry which is preliminary data.</text>
</comment>
<dbReference type="EMBL" id="JAINUG010000042">
    <property type="protein sequence ID" value="KAJ8406751.1"/>
    <property type="molecule type" value="Genomic_DNA"/>
</dbReference>